<reference evidence="2 3" key="1">
    <citation type="submission" date="2023-07" db="EMBL/GenBank/DDBJ databases">
        <title>Sequencing the genomes of 1000 actinobacteria strains.</title>
        <authorList>
            <person name="Klenk H.-P."/>
        </authorList>
    </citation>
    <scope>NUCLEOTIDE SEQUENCE [LARGE SCALE GENOMIC DNA]</scope>
    <source>
        <strain evidence="2 3">DSM 44388</strain>
    </source>
</reference>
<evidence type="ECO:0000313" key="3">
    <source>
        <dbReference type="Proteomes" id="UP001235712"/>
    </source>
</evidence>
<feature type="compositionally biased region" description="Basic and acidic residues" evidence="1">
    <location>
        <begin position="1"/>
        <end position="14"/>
    </location>
</feature>
<name>A0ABT9P151_9ACTN</name>
<accession>A0ABT9P151</accession>
<comment type="caution">
    <text evidence="2">The sequence shown here is derived from an EMBL/GenBank/DDBJ whole genome shotgun (WGS) entry which is preliminary data.</text>
</comment>
<proteinExistence type="predicted"/>
<gene>
    <name evidence="2" type="ORF">J2S57_002152</name>
</gene>
<feature type="region of interest" description="Disordered" evidence="1">
    <location>
        <begin position="1"/>
        <end position="26"/>
    </location>
</feature>
<keyword evidence="3" id="KW-1185">Reference proteome</keyword>
<protein>
    <submittedName>
        <fullName evidence="2">Uncharacterized protein</fullName>
    </submittedName>
</protein>
<feature type="compositionally biased region" description="Basic residues" evidence="1">
    <location>
        <begin position="15"/>
        <end position="26"/>
    </location>
</feature>
<evidence type="ECO:0000313" key="2">
    <source>
        <dbReference type="EMBL" id="MDP9826403.1"/>
    </source>
</evidence>
<evidence type="ECO:0000256" key="1">
    <source>
        <dbReference type="SAM" id="MobiDB-lite"/>
    </source>
</evidence>
<dbReference type="EMBL" id="JAUSQZ010000001">
    <property type="protein sequence ID" value="MDP9826403.1"/>
    <property type="molecule type" value="Genomic_DNA"/>
</dbReference>
<sequence length="26" mass="3175">MRPEAFVRLTDRTSVRRRPCSSQIRR</sequence>
<dbReference type="Proteomes" id="UP001235712">
    <property type="component" value="Unassembled WGS sequence"/>
</dbReference>
<organism evidence="2 3">
    <name type="scientific">Kineosporia succinea</name>
    <dbReference type="NCBI Taxonomy" id="84632"/>
    <lineage>
        <taxon>Bacteria</taxon>
        <taxon>Bacillati</taxon>
        <taxon>Actinomycetota</taxon>
        <taxon>Actinomycetes</taxon>
        <taxon>Kineosporiales</taxon>
        <taxon>Kineosporiaceae</taxon>
        <taxon>Kineosporia</taxon>
    </lineage>
</organism>